<organism evidence="11 12">
    <name type="scientific">Aphanocapsa feldmannii 277cI</name>
    <dbReference type="NCBI Taxonomy" id="2507554"/>
    <lineage>
        <taxon>Bacteria</taxon>
        <taxon>Bacillati</taxon>
        <taxon>Cyanobacteriota</taxon>
        <taxon>Cyanophyceae</taxon>
        <taxon>Oscillatoriophycideae</taxon>
        <taxon>Chroococcales</taxon>
        <taxon>Microcystaceae</taxon>
        <taxon>Aphanocapsa</taxon>
    </lineage>
</organism>
<feature type="transmembrane region" description="Helical" evidence="9">
    <location>
        <begin position="104"/>
        <end position="122"/>
    </location>
</feature>
<reference evidence="11 12" key="1">
    <citation type="journal article" date="2019" name="mSystems">
        <title>Life at home and on the roam: Genomic adaptions reflect the dual lifestyle of an intracellular, facultative symbiont.</title>
        <authorList>
            <person name="Burgsdorf I."/>
        </authorList>
    </citation>
    <scope>NUCLEOTIDE SEQUENCE [LARGE SCALE GENOMIC DNA]</scope>
    <source>
        <strain evidence="11">277cI</strain>
    </source>
</reference>
<feature type="region of interest" description="Disordered" evidence="8">
    <location>
        <begin position="411"/>
        <end position="443"/>
    </location>
</feature>
<name>A0A524RSZ2_9CHRO</name>
<comment type="subcellular location">
    <subcellularLocation>
        <location evidence="1">Cell membrane</location>
        <topology evidence="1">Multi-pass membrane protein</topology>
    </subcellularLocation>
</comment>
<dbReference type="EMBL" id="SRMN01000087">
    <property type="protein sequence ID" value="TGH20965.1"/>
    <property type="molecule type" value="Genomic_DNA"/>
</dbReference>
<evidence type="ECO:0000256" key="1">
    <source>
        <dbReference type="ARBA" id="ARBA00004651"/>
    </source>
</evidence>
<sequence>MSRNSRRNHGHSVPHHRPPGNAWLVALGLWLLCLLLWLPWLGNLPLRDWDEAGIAQTALEFARSSDFQQLLPTRWGDPYLNKPPGLHLLMALAIRASGTAETSLRLLPCLLGSLAIPLVFALQRQLGRPGRGEGVASALILMTFLPMARHGRLAMLDGALVSASLLLWWGLLISRHQRGPGWGLSGLGGSAVLLLKPPALLGFLGLGLLLRWIDQRRLTHPGRPLSLRWGGGPSPSPPQGLTCVWLWVGLLPGLLWHGWHGWQRGAQALVMWGSQGFARLGQALAAGAHDHGWTMPALEVLEGGWPWLLLLPLGLRLLWRERRTSAGLWRCGLLTGQDPAALVHTHPLGPPCPRVGARPCGPLGQQYRAAAPQARDRYCTAMPGQGTGHGPGDTGCAAAAGRTAAVVGHRGEAAAGVSHHRGAELRRGRPAAAQRPWPYGSDT</sequence>
<dbReference type="InterPro" id="IPR050297">
    <property type="entry name" value="LipidA_mod_glycosyltrf_83"/>
</dbReference>
<keyword evidence="4 11" id="KW-0808">Transferase</keyword>
<feature type="non-terminal residue" evidence="11">
    <location>
        <position position="443"/>
    </location>
</feature>
<comment type="caution">
    <text evidence="11">The sequence shown here is derived from an EMBL/GenBank/DDBJ whole genome shotgun (WGS) entry which is preliminary data.</text>
</comment>
<feature type="domain" description="Glycosyltransferase RgtA/B/C/D-like" evidence="10">
    <location>
        <begin position="81"/>
        <end position="201"/>
    </location>
</feature>
<evidence type="ECO:0000256" key="5">
    <source>
        <dbReference type="ARBA" id="ARBA00022692"/>
    </source>
</evidence>
<gene>
    <name evidence="11" type="ORF">ERJ68_06095</name>
</gene>
<keyword evidence="6 9" id="KW-1133">Transmembrane helix</keyword>
<evidence type="ECO:0000256" key="4">
    <source>
        <dbReference type="ARBA" id="ARBA00022679"/>
    </source>
</evidence>
<evidence type="ECO:0000256" key="7">
    <source>
        <dbReference type="ARBA" id="ARBA00023136"/>
    </source>
</evidence>
<feature type="transmembrane region" description="Helical" evidence="9">
    <location>
        <begin position="153"/>
        <end position="171"/>
    </location>
</feature>
<dbReference type="Pfam" id="PF13231">
    <property type="entry name" value="PMT_2"/>
    <property type="match status" value="1"/>
</dbReference>
<dbReference type="InterPro" id="IPR038731">
    <property type="entry name" value="RgtA/B/C-like"/>
</dbReference>
<keyword evidence="7 9" id="KW-0472">Membrane</keyword>
<dbReference type="GO" id="GO:0016763">
    <property type="term" value="F:pentosyltransferase activity"/>
    <property type="evidence" value="ECO:0007669"/>
    <property type="project" value="TreeGrafter"/>
</dbReference>
<dbReference type="AlphaFoldDB" id="A0A524RSZ2"/>
<dbReference type="Proteomes" id="UP000315454">
    <property type="component" value="Unassembled WGS sequence"/>
</dbReference>
<accession>A0A524RSZ2</accession>
<protein>
    <submittedName>
        <fullName evidence="11">Phospholipid carrier-dependent glycosyltransferase</fullName>
    </submittedName>
</protein>
<dbReference type="GO" id="GO:0005886">
    <property type="term" value="C:plasma membrane"/>
    <property type="evidence" value="ECO:0007669"/>
    <property type="project" value="UniProtKB-SubCell"/>
</dbReference>
<evidence type="ECO:0000256" key="3">
    <source>
        <dbReference type="ARBA" id="ARBA00022676"/>
    </source>
</evidence>
<feature type="transmembrane region" description="Helical" evidence="9">
    <location>
        <begin position="21"/>
        <end position="40"/>
    </location>
</feature>
<evidence type="ECO:0000256" key="9">
    <source>
        <dbReference type="SAM" id="Phobius"/>
    </source>
</evidence>
<evidence type="ECO:0000256" key="8">
    <source>
        <dbReference type="SAM" id="MobiDB-lite"/>
    </source>
</evidence>
<proteinExistence type="predicted"/>
<dbReference type="PANTHER" id="PTHR33908">
    <property type="entry name" value="MANNOSYLTRANSFERASE YKCB-RELATED"/>
    <property type="match status" value="1"/>
</dbReference>
<evidence type="ECO:0000256" key="6">
    <source>
        <dbReference type="ARBA" id="ARBA00022989"/>
    </source>
</evidence>
<evidence type="ECO:0000256" key="2">
    <source>
        <dbReference type="ARBA" id="ARBA00022475"/>
    </source>
</evidence>
<dbReference type="GO" id="GO:0009103">
    <property type="term" value="P:lipopolysaccharide biosynthetic process"/>
    <property type="evidence" value="ECO:0007669"/>
    <property type="project" value="UniProtKB-ARBA"/>
</dbReference>
<evidence type="ECO:0000313" key="12">
    <source>
        <dbReference type="Proteomes" id="UP000315454"/>
    </source>
</evidence>
<keyword evidence="5 9" id="KW-0812">Transmembrane</keyword>
<evidence type="ECO:0000313" key="11">
    <source>
        <dbReference type="EMBL" id="TGH20965.1"/>
    </source>
</evidence>
<keyword evidence="2" id="KW-1003">Cell membrane</keyword>
<dbReference type="PANTHER" id="PTHR33908:SF11">
    <property type="entry name" value="MEMBRANE PROTEIN"/>
    <property type="match status" value="1"/>
</dbReference>
<feature type="transmembrane region" description="Helical" evidence="9">
    <location>
        <begin position="191"/>
        <end position="213"/>
    </location>
</feature>
<evidence type="ECO:0000259" key="10">
    <source>
        <dbReference type="Pfam" id="PF13231"/>
    </source>
</evidence>
<keyword evidence="3" id="KW-0328">Glycosyltransferase</keyword>